<evidence type="ECO:0000313" key="2">
    <source>
        <dbReference type="EMBL" id="KAK6777880.1"/>
    </source>
</evidence>
<dbReference type="Proteomes" id="UP001371456">
    <property type="component" value="Unassembled WGS sequence"/>
</dbReference>
<protein>
    <submittedName>
        <fullName evidence="2">Uncharacterized protein</fullName>
    </submittedName>
</protein>
<reference evidence="2 3" key="1">
    <citation type="submission" date="2024-02" db="EMBL/GenBank/DDBJ databases">
        <title>de novo genome assembly of Solanum bulbocastanum strain 11H21.</title>
        <authorList>
            <person name="Hosaka A.J."/>
        </authorList>
    </citation>
    <scope>NUCLEOTIDE SEQUENCE [LARGE SCALE GENOMIC DNA]</scope>
    <source>
        <tissue evidence="2">Young leaves</tissue>
    </source>
</reference>
<dbReference type="AlphaFoldDB" id="A0AAN8Y343"/>
<gene>
    <name evidence="2" type="ORF">RDI58_024598</name>
</gene>
<sequence length="85" mass="9821">MSSTSRMTYQGARDGNQAPYLRAMTMPTERHKDSIIDNFLRSSSFPQEPENGLSENRDVHPKLQNYDEIEATFLALKKEKLQKKC</sequence>
<organism evidence="2 3">
    <name type="scientific">Solanum bulbocastanum</name>
    <name type="common">Wild potato</name>
    <dbReference type="NCBI Taxonomy" id="147425"/>
    <lineage>
        <taxon>Eukaryota</taxon>
        <taxon>Viridiplantae</taxon>
        <taxon>Streptophyta</taxon>
        <taxon>Embryophyta</taxon>
        <taxon>Tracheophyta</taxon>
        <taxon>Spermatophyta</taxon>
        <taxon>Magnoliopsida</taxon>
        <taxon>eudicotyledons</taxon>
        <taxon>Gunneridae</taxon>
        <taxon>Pentapetalae</taxon>
        <taxon>asterids</taxon>
        <taxon>lamiids</taxon>
        <taxon>Solanales</taxon>
        <taxon>Solanaceae</taxon>
        <taxon>Solanoideae</taxon>
        <taxon>Solaneae</taxon>
        <taxon>Solanum</taxon>
    </lineage>
</organism>
<dbReference type="EMBL" id="JBANQN010000010">
    <property type="protein sequence ID" value="KAK6777880.1"/>
    <property type="molecule type" value="Genomic_DNA"/>
</dbReference>
<name>A0AAN8Y343_SOLBU</name>
<evidence type="ECO:0000313" key="3">
    <source>
        <dbReference type="Proteomes" id="UP001371456"/>
    </source>
</evidence>
<evidence type="ECO:0000256" key="1">
    <source>
        <dbReference type="SAM" id="MobiDB-lite"/>
    </source>
</evidence>
<proteinExistence type="predicted"/>
<comment type="caution">
    <text evidence="2">The sequence shown here is derived from an EMBL/GenBank/DDBJ whole genome shotgun (WGS) entry which is preliminary data.</text>
</comment>
<keyword evidence="3" id="KW-1185">Reference proteome</keyword>
<feature type="region of interest" description="Disordered" evidence="1">
    <location>
        <begin position="1"/>
        <end position="28"/>
    </location>
</feature>
<accession>A0AAN8Y343</accession>